<name>A0ABN2W733_9ACTN</name>
<protein>
    <recommendedName>
        <fullName evidence="3">Glycosaminoglycan attachment site</fullName>
    </recommendedName>
</protein>
<accession>A0ABN2W733</accession>
<evidence type="ECO:0000313" key="2">
    <source>
        <dbReference type="Proteomes" id="UP001500016"/>
    </source>
</evidence>
<sequence length="387" mass="43783">MADQALQEHNELMERDIFAPKIPEEKMHSSFQQIRSDKEHTAARRLMNEVFGYFHDTDKNFIREFQSNGFSPRVFELALFAYLHEQGITPDRDHPAPDFVTHEENPVAIEVTTTNPPQGIKEENDPACIPILPEDMPEANRAFVFQLGKALRRKLEHRDASDRAYWEKPHVQGTPFVIAVGAFHDQHAQLHKMHLVAEYLYGHRDILGHDESGNITVTRETIKTHLWRDKEIPSGLFKRPEAANLSGVLFSNAHTVAMFNRIGTEFGYGPHDVALCRLGSAYDPAPNASEAQKFGYVVGDRAPEERENFSEGLVLFINPWAATKLSPQALPGIPYFEMGDEGQVISMLPAGFLPFDSKTIAFEGEHAHDLARYFQLAYLGLIPDSEH</sequence>
<comment type="caution">
    <text evidence="1">The sequence shown here is derived from an EMBL/GenBank/DDBJ whole genome shotgun (WGS) entry which is preliminary data.</text>
</comment>
<evidence type="ECO:0008006" key="3">
    <source>
        <dbReference type="Google" id="ProtNLM"/>
    </source>
</evidence>
<reference evidence="1 2" key="1">
    <citation type="journal article" date="2019" name="Int. J. Syst. Evol. Microbiol.">
        <title>The Global Catalogue of Microorganisms (GCM) 10K type strain sequencing project: providing services to taxonomists for standard genome sequencing and annotation.</title>
        <authorList>
            <consortium name="The Broad Institute Genomics Platform"/>
            <consortium name="The Broad Institute Genome Sequencing Center for Infectious Disease"/>
            <person name="Wu L."/>
            <person name="Ma J."/>
        </authorList>
    </citation>
    <scope>NUCLEOTIDE SEQUENCE [LARGE SCALE GENOMIC DNA]</scope>
    <source>
        <strain evidence="1 2">JCM 15478</strain>
    </source>
</reference>
<dbReference type="EMBL" id="BAAAPE010000012">
    <property type="protein sequence ID" value="GAA2084703.1"/>
    <property type="molecule type" value="Genomic_DNA"/>
</dbReference>
<organism evidence="1 2">
    <name type="scientific">Streptomyces albiaxialis</name>
    <dbReference type="NCBI Taxonomy" id="329523"/>
    <lineage>
        <taxon>Bacteria</taxon>
        <taxon>Bacillati</taxon>
        <taxon>Actinomycetota</taxon>
        <taxon>Actinomycetes</taxon>
        <taxon>Kitasatosporales</taxon>
        <taxon>Streptomycetaceae</taxon>
        <taxon>Streptomyces</taxon>
    </lineage>
</organism>
<gene>
    <name evidence="1" type="ORF">GCM10009801_46030</name>
</gene>
<dbReference type="Proteomes" id="UP001500016">
    <property type="component" value="Unassembled WGS sequence"/>
</dbReference>
<proteinExistence type="predicted"/>
<evidence type="ECO:0000313" key="1">
    <source>
        <dbReference type="EMBL" id="GAA2084703.1"/>
    </source>
</evidence>
<keyword evidence="2" id="KW-1185">Reference proteome</keyword>